<dbReference type="InterPro" id="IPR043917">
    <property type="entry name" value="DUF5753"/>
</dbReference>
<feature type="domain" description="HTH cro/C1-type" evidence="1">
    <location>
        <begin position="16"/>
        <end position="55"/>
    </location>
</feature>
<organism evidence="2 3">
    <name type="scientific">Saccharothrix carnea</name>
    <dbReference type="NCBI Taxonomy" id="1280637"/>
    <lineage>
        <taxon>Bacteria</taxon>
        <taxon>Bacillati</taxon>
        <taxon>Actinomycetota</taxon>
        <taxon>Actinomycetes</taxon>
        <taxon>Pseudonocardiales</taxon>
        <taxon>Pseudonocardiaceae</taxon>
        <taxon>Saccharothrix</taxon>
    </lineage>
</organism>
<evidence type="ECO:0000313" key="2">
    <source>
        <dbReference type="EMBL" id="PSL53873.1"/>
    </source>
</evidence>
<evidence type="ECO:0000313" key="3">
    <source>
        <dbReference type="Proteomes" id="UP000241118"/>
    </source>
</evidence>
<accession>A0A2P8I602</accession>
<dbReference type="Gene3D" id="1.10.260.40">
    <property type="entry name" value="lambda repressor-like DNA-binding domains"/>
    <property type="match status" value="1"/>
</dbReference>
<comment type="caution">
    <text evidence="2">The sequence shown here is derived from an EMBL/GenBank/DDBJ whole genome shotgun (WGS) entry which is preliminary data.</text>
</comment>
<dbReference type="InterPro" id="IPR001387">
    <property type="entry name" value="Cro/C1-type_HTH"/>
</dbReference>
<protein>
    <submittedName>
        <fullName evidence="2">Helix-turn-helix protein</fullName>
    </submittedName>
</protein>
<dbReference type="PROSITE" id="PS50943">
    <property type="entry name" value="HTH_CROC1"/>
    <property type="match status" value="1"/>
</dbReference>
<reference evidence="2 3" key="1">
    <citation type="submission" date="2018-03" db="EMBL/GenBank/DDBJ databases">
        <title>Genomic Encyclopedia of Type Strains, Phase III (KMG-III): the genomes of soil and plant-associated and newly described type strains.</title>
        <authorList>
            <person name="Whitman W."/>
        </authorList>
    </citation>
    <scope>NUCLEOTIDE SEQUENCE [LARGE SCALE GENOMIC DNA]</scope>
    <source>
        <strain evidence="2 3">CGMCC 4.7097</strain>
    </source>
</reference>
<dbReference type="CDD" id="cd00093">
    <property type="entry name" value="HTH_XRE"/>
    <property type="match status" value="1"/>
</dbReference>
<name>A0A2P8I602_SACCR</name>
<dbReference type="SUPFAM" id="SSF47413">
    <property type="entry name" value="lambda repressor-like DNA-binding domains"/>
    <property type="match status" value="1"/>
</dbReference>
<dbReference type="InterPro" id="IPR010982">
    <property type="entry name" value="Lambda_DNA-bd_dom_sf"/>
</dbReference>
<sequence>MERKPALRSRLLGLELRRVREANGLTVAELASRAQQSAERIRELENGVAASPTPDPTLWCAWGTEATSVINVLCRTAERIDILAPLGLNPVFERLDPRRSTVYVLEGTVVDRADVTVRVIPRSAGYCPGVEHPLTRFVLAKGPAVIFYAYLHRAMFTEEPRHLRSAEELFGRLAALACA</sequence>
<dbReference type="RefSeq" id="WP_181320346.1">
    <property type="nucleotide sequence ID" value="NZ_PYAX01000008.1"/>
</dbReference>
<dbReference type="GO" id="GO:0003677">
    <property type="term" value="F:DNA binding"/>
    <property type="evidence" value="ECO:0007669"/>
    <property type="project" value="InterPro"/>
</dbReference>
<proteinExistence type="predicted"/>
<dbReference type="Pfam" id="PF13560">
    <property type="entry name" value="HTH_31"/>
    <property type="match status" value="1"/>
</dbReference>
<dbReference type="AlphaFoldDB" id="A0A2P8I602"/>
<keyword evidence="3" id="KW-1185">Reference proteome</keyword>
<gene>
    <name evidence="2" type="ORF">B0I31_108320</name>
</gene>
<evidence type="ECO:0000259" key="1">
    <source>
        <dbReference type="PROSITE" id="PS50943"/>
    </source>
</evidence>
<dbReference type="Pfam" id="PF19054">
    <property type="entry name" value="DUF5753"/>
    <property type="match status" value="1"/>
</dbReference>
<dbReference type="Proteomes" id="UP000241118">
    <property type="component" value="Unassembled WGS sequence"/>
</dbReference>
<dbReference type="EMBL" id="PYAX01000008">
    <property type="protein sequence ID" value="PSL53873.1"/>
    <property type="molecule type" value="Genomic_DNA"/>
</dbReference>